<dbReference type="Pfam" id="PF00027">
    <property type="entry name" value="cNMP_binding"/>
    <property type="match status" value="1"/>
</dbReference>
<dbReference type="InterPro" id="IPR050397">
    <property type="entry name" value="Env_Response_Regulators"/>
</dbReference>
<dbReference type="InterPro" id="IPR036388">
    <property type="entry name" value="WH-like_DNA-bd_sf"/>
</dbReference>
<dbReference type="SUPFAM" id="SSF46785">
    <property type="entry name" value="Winged helix' DNA-binding domain"/>
    <property type="match status" value="1"/>
</dbReference>
<feature type="domain" description="Cyclic nucleotide-binding" evidence="4">
    <location>
        <begin position="17"/>
        <end position="137"/>
    </location>
</feature>
<dbReference type="InterPro" id="IPR014710">
    <property type="entry name" value="RmlC-like_jellyroll"/>
</dbReference>
<evidence type="ECO:0000259" key="5">
    <source>
        <dbReference type="PROSITE" id="PS51063"/>
    </source>
</evidence>
<sequence>MSNILHFAERSLATPLLFSTLGAEAQDELRRGASRHRFAEGGIIQQRGDEARGFWLIEQGSVAVGQFLPDGEFRATAVLGVGDSLGEIAMFAHRPRVVDAVARMPSELAFIRADRFEDLLARDPGEMRSLLGTLSAQLQDMIDLVAGIRQGSARRRIAGLLANFAGASTSPVAVAITQQELGELLGLSRATVNSALRELEAAGCVSRSYGRIVIDRPEGLTMLSLAD</sequence>
<dbReference type="PANTHER" id="PTHR24567">
    <property type="entry name" value="CRP FAMILY TRANSCRIPTIONAL REGULATORY PROTEIN"/>
    <property type="match status" value="1"/>
</dbReference>
<dbReference type="PANTHER" id="PTHR24567:SF68">
    <property type="entry name" value="DNA-BINDING TRANSCRIPTIONAL DUAL REGULATOR CRP"/>
    <property type="match status" value="1"/>
</dbReference>
<keyword evidence="1" id="KW-0805">Transcription regulation</keyword>
<dbReference type="PROSITE" id="PS50042">
    <property type="entry name" value="CNMP_BINDING_3"/>
    <property type="match status" value="1"/>
</dbReference>
<dbReference type="Gene3D" id="2.60.120.10">
    <property type="entry name" value="Jelly Rolls"/>
    <property type="match status" value="1"/>
</dbReference>
<evidence type="ECO:0000256" key="1">
    <source>
        <dbReference type="ARBA" id="ARBA00023015"/>
    </source>
</evidence>
<organism evidence="6 7">
    <name type="scientific">Altererythrobacter litoralis</name>
    <dbReference type="NCBI Taxonomy" id="3113904"/>
    <lineage>
        <taxon>Bacteria</taxon>
        <taxon>Pseudomonadati</taxon>
        <taxon>Pseudomonadota</taxon>
        <taxon>Alphaproteobacteria</taxon>
        <taxon>Sphingomonadales</taxon>
        <taxon>Erythrobacteraceae</taxon>
        <taxon>Altererythrobacter</taxon>
    </lineage>
</organism>
<dbReference type="Gene3D" id="1.10.10.10">
    <property type="entry name" value="Winged helix-like DNA-binding domain superfamily/Winged helix DNA-binding domain"/>
    <property type="match status" value="1"/>
</dbReference>
<accession>A0ABU7GCW0</accession>
<evidence type="ECO:0000256" key="2">
    <source>
        <dbReference type="ARBA" id="ARBA00023125"/>
    </source>
</evidence>
<dbReference type="InterPro" id="IPR036390">
    <property type="entry name" value="WH_DNA-bd_sf"/>
</dbReference>
<evidence type="ECO:0000313" key="7">
    <source>
        <dbReference type="Proteomes" id="UP001343492"/>
    </source>
</evidence>
<keyword evidence="2" id="KW-0238">DNA-binding</keyword>
<dbReference type="SUPFAM" id="SSF51206">
    <property type="entry name" value="cAMP-binding domain-like"/>
    <property type="match status" value="1"/>
</dbReference>
<evidence type="ECO:0000313" key="6">
    <source>
        <dbReference type="EMBL" id="MEE1876683.1"/>
    </source>
</evidence>
<dbReference type="InterPro" id="IPR012318">
    <property type="entry name" value="HTH_CRP"/>
</dbReference>
<dbReference type="SMART" id="SM00419">
    <property type="entry name" value="HTH_CRP"/>
    <property type="match status" value="1"/>
</dbReference>
<feature type="domain" description="HTH crp-type" evidence="5">
    <location>
        <begin position="151"/>
        <end position="218"/>
    </location>
</feature>
<gene>
    <name evidence="6" type="ORF">VRS74_03150</name>
</gene>
<evidence type="ECO:0000259" key="4">
    <source>
        <dbReference type="PROSITE" id="PS50042"/>
    </source>
</evidence>
<protein>
    <submittedName>
        <fullName evidence="6">Crp/Fnr family transcriptional regulator</fullName>
    </submittedName>
</protein>
<dbReference type="PROSITE" id="PS51063">
    <property type="entry name" value="HTH_CRP_2"/>
    <property type="match status" value="1"/>
</dbReference>
<name>A0ABU7GCW0_9SPHN</name>
<dbReference type="CDD" id="cd00038">
    <property type="entry name" value="CAP_ED"/>
    <property type="match status" value="1"/>
</dbReference>
<reference evidence="6 7" key="1">
    <citation type="submission" date="2024-01" db="EMBL/GenBank/DDBJ databases">
        <title>The genome sequence of Erythrobacteraceae sp. strain 1XM1-14.</title>
        <authorList>
            <person name="Liu Y."/>
        </authorList>
    </citation>
    <scope>NUCLEOTIDE SEQUENCE [LARGE SCALE GENOMIC DNA]</scope>
    <source>
        <strain evidence="6 7">1XM1-14</strain>
    </source>
</reference>
<dbReference type="SMART" id="SM00100">
    <property type="entry name" value="cNMP"/>
    <property type="match status" value="1"/>
</dbReference>
<dbReference type="EMBL" id="JAZDQV010000002">
    <property type="protein sequence ID" value="MEE1876683.1"/>
    <property type="molecule type" value="Genomic_DNA"/>
</dbReference>
<evidence type="ECO:0000256" key="3">
    <source>
        <dbReference type="ARBA" id="ARBA00023163"/>
    </source>
</evidence>
<proteinExistence type="predicted"/>
<dbReference type="InterPro" id="IPR018490">
    <property type="entry name" value="cNMP-bd_dom_sf"/>
</dbReference>
<comment type="caution">
    <text evidence="6">The sequence shown here is derived from an EMBL/GenBank/DDBJ whole genome shotgun (WGS) entry which is preliminary data.</text>
</comment>
<keyword evidence="7" id="KW-1185">Reference proteome</keyword>
<dbReference type="Pfam" id="PF13545">
    <property type="entry name" value="HTH_Crp_2"/>
    <property type="match status" value="1"/>
</dbReference>
<dbReference type="InterPro" id="IPR000595">
    <property type="entry name" value="cNMP-bd_dom"/>
</dbReference>
<keyword evidence="3" id="KW-0804">Transcription</keyword>
<dbReference type="Proteomes" id="UP001343492">
    <property type="component" value="Unassembled WGS sequence"/>
</dbReference>
<dbReference type="RefSeq" id="WP_354143788.1">
    <property type="nucleotide sequence ID" value="NZ_JAZDQV010000002.1"/>
</dbReference>